<dbReference type="EMBL" id="CP045725">
    <property type="protein sequence ID" value="QGF24724.1"/>
    <property type="molecule type" value="Genomic_DNA"/>
</dbReference>
<dbReference type="Pfam" id="PF02577">
    <property type="entry name" value="BFN_dom"/>
    <property type="match status" value="1"/>
</dbReference>
<dbReference type="SUPFAM" id="SSF103256">
    <property type="entry name" value="Hypothetical protein TM0160"/>
    <property type="match status" value="1"/>
</dbReference>
<name>A0A5Q2FGP7_9ACTN</name>
<accession>A0A5Q2FGP7</accession>
<organism evidence="3 4">
    <name type="scientific">Raineyella fluvialis</name>
    <dbReference type="NCBI Taxonomy" id="2662261"/>
    <lineage>
        <taxon>Bacteria</taxon>
        <taxon>Bacillati</taxon>
        <taxon>Actinomycetota</taxon>
        <taxon>Actinomycetes</taxon>
        <taxon>Propionibacteriales</taxon>
        <taxon>Propionibacteriaceae</taxon>
        <taxon>Raineyella</taxon>
    </lineage>
</organism>
<dbReference type="PANTHER" id="PTHR15160:SF1">
    <property type="entry name" value="VON HIPPEL-LINDAU DISEASE TUMOR SUPPRESSOR"/>
    <property type="match status" value="1"/>
</dbReference>
<gene>
    <name evidence="3" type="ORF">Rai3103_15005</name>
</gene>
<sequence>MREMDVVGVRAQMPNNEPIVLLREVGGHRMIPIWIGWNEANAIAEALEGLRPPRPLTHDLMVDTLAGLGHTLKEVHITELEGGTFYAVLLVDGVEISARPSDAIALALRCQAPVYCAEDVLEAAGFEEEEEAEEEVEKFREFLDHVSADDFSDEGEEGDEGQQPPDGGDADGGEDADDDGPA</sequence>
<evidence type="ECO:0000313" key="3">
    <source>
        <dbReference type="EMBL" id="QGF24724.1"/>
    </source>
</evidence>
<dbReference type="PROSITE" id="PS51658">
    <property type="entry name" value="BFN"/>
    <property type="match status" value="1"/>
</dbReference>
<evidence type="ECO:0000313" key="4">
    <source>
        <dbReference type="Proteomes" id="UP000386847"/>
    </source>
</evidence>
<dbReference type="GO" id="GO:0004518">
    <property type="term" value="F:nuclease activity"/>
    <property type="evidence" value="ECO:0007669"/>
    <property type="project" value="InterPro"/>
</dbReference>
<dbReference type="KEGG" id="rain:Rai3103_15005"/>
<feature type="compositionally biased region" description="Acidic residues" evidence="1">
    <location>
        <begin position="150"/>
        <end position="160"/>
    </location>
</feature>
<feature type="region of interest" description="Disordered" evidence="1">
    <location>
        <begin position="143"/>
        <end position="182"/>
    </location>
</feature>
<protein>
    <submittedName>
        <fullName evidence="3">Bifunctional nuclease family protein</fullName>
    </submittedName>
</protein>
<proteinExistence type="predicted"/>
<dbReference type="InterPro" id="IPR036104">
    <property type="entry name" value="BFN_sf"/>
</dbReference>
<feature type="compositionally biased region" description="Acidic residues" evidence="1">
    <location>
        <begin position="168"/>
        <end position="182"/>
    </location>
</feature>
<dbReference type="Proteomes" id="UP000386847">
    <property type="component" value="Chromosome"/>
</dbReference>
<feature type="domain" description="BFN" evidence="2">
    <location>
        <begin position="1"/>
        <end position="128"/>
    </location>
</feature>
<evidence type="ECO:0000259" key="2">
    <source>
        <dbReference type="PROSITE" id="PS51658"/>
    </source>
</evidence>
<dbReference type="Gene3D" id="3.10.690.10">
    <property type="entry name" value="Bifunctional nuclease domain"/>
    <property type="match status" value="1"/>
</dbReference>
<reference evidence="3 4" key="1">
    <citation type="submission" date="2019-10" db="EMBL/GenBank/DDBJ databases">
        <title>Genomic analysis of Raineyella sp. CBA3103.</title>
        <authorList>
            <person name="Roh S.W."/>
        </authorList>
    </citation>
    <scope>NUCLEOTIDE SEQUENCE [LARGE SCALE GENOMIC DNA]</scope>
    <source>
        <strain evidence="3 4">CBA3103</strain>
    </source>
</reference>
<evidence type="ECO:0000256" key="1">
    <source>
        <dbReference type="SAM" id="MobiDB-lite"/>
    </source>
</evidence>
<dbReference type="PANTHER" id="PTHR15160">
    <property type="entry name" value="VON HIPPEL-LINDAU PROTEIN"/>
    <property type="match status" value="1"/>
</dbReference>
<dbReference type="InterPro" id="IPR003729">
    <property type="entry name" value="Bi_nuclease_dom"/>
</dbReference>
<keyword evidence="4" id="KW-1185">Reference proteome</keyword>
<dbReference type="AlphaFoldDB" id="A0A5Q2FGP7"/>